<gene>
    <name evidence="1" type="ORF">EZS28_028252</name>
</gene>
<dbReference type="AlphaFoldDB" id="A0A5J4V0H4"/>
<name>A0A5J4V0H4_9EUKA</name>
<evidence type="ECO:0000313" key="2">
    <source>
        <dbReference type="Proteomes" id="UP000324800"/>
    </source>
</evidence>
<dbReference type="EMBL" id="SNRW01010677">
    <property type="protein sequence ID" value="KAA6376219.1"/>
    <property type="molecule type" value="Genomic_DNA"/>
</dbReference>
<protein>
    <submittedName>
        <fullName evidence="1">Uncharacterized protein</fullName>
    </submittedName>
</protein>
<dbReference type="Proteomes" id="UP000324800">
    <property type="component" value="Unassembled WGS sequence"/>
</dbReference>
<proteinExistence type="predicted"/>
<accession>A0A5J4V0H4</accession>
<evidence type="ECO:0000313" key="1">
    <source>
        <dbReference type="EMBL" id="KAA6376219.1"/>
    </source>
</evidence>
<sequence>MEAITEDGVKPADGKLTKFNVVQVEESELNPRPNVIESHVDAKAIQSKTTKVNIEYQKKLIESANQQAELALRLRRNIDENVFERLYAVHQEAMIRNAIVSYKRLH</sequence>
<organism evidence="1 2">
    <name type="scientific">Streblomastix strix</name>
    <dbReference type="NCBI Taxonomy" id="222440"/>
    <lineage>
        <taxon>Eukaryota</taxon>
        <taxon>Metamonada</taxon>
        <taxon>Preaxostyla</taxon>
        <taxon>Oxymonadida</taxon>
        <taxon>Streblomastigidae</taxon>
        <taxon>Streblomastix</taxon>
    </lineage>
</organism>
<reference evidence="1 2" key="1">
    <citation type="submission" date="2019-03" db="EMBL/GenBank/DDBJ databases">
        <title>Single cell metagenomics reveals metabolic interactions within the superorganism composed of flagellate Streblomastix strix and complex community of Bacteroidetes bacteria on its surface.</title>
        <authorList>
            <person name="Treitli S.C."/>
            <person name="Kolisko M."/>
            <person name="Husnik F."/>
            <person name="Keeling P."/>
            <person name="Hampl V."/>
        </authorList>
    </citation>
    <scope>NUCLEOTIDE SEQUENCE [LARGE SCALE GENOMIC DNA]</scope>
    <source>
        <strain evidence="1">ST1C</strain>
    </source>
</reference>
<comment type="caution">
    <text evidence="1">The sequence shown here is derived from an EMBL/GenBank/DDBJ whole genome shotgun (WGS) entry which is preliminary data.</text>
</comment>